<sequence length="214" mass="25108">MGYYRAGFEVVGVDIKSQPRYPFEFHQADALTYPLEGFDAYHASSPCQYYTRLRHLPWLKDRIYWRSVPPTITRLKEVWDKPCIIENVEDCWDMPDSFILCGFSLGLDLYRHRRFLTNFPIFQPSHQKYTKVIAPGRAILSKRHHGNQGFREISRNTLAGHFSGVDKAREVMGIDWMTQTELAQAIPPAYTEYIGKYLLAEIRKRVNEVQVRME</sequence>
<dbReference type="SUPFAM" id="SSF53335">
    <property type="entry name" value="S-adenosyl-L-methionine-dependent methyltransferases"/>
    <property type="match status" value="1"/>
</dbReference>
<dbReference type="EMBL" id="MT142504">
    <property type="protein sequence ID" value="QJA83136.1"/>
    <property type="molecule type" value="Genomic_DNA"/>
</dbReference>
<evidence type="ECO:0000313" key="1">
    <source>
        <dbReference type="EMBL" id="QJA64209.1"/>
    </source>
</evidence>
<protein>
    <submittedName>
        <fullName evidence="1">Putative methyltransferase</fullName>
    </submittedName>
</protein>
<gene>
    <name evidence="2" type="ORF">MM415A00310_0016</name>
    <name evidence="1" type="ORF">MM415B00528_0016</name>
</gene>
<dbReference type="GO" id="GO:0008168">
    <property type="term" value="F:methyltransferase activity"/>
    <property type="evidence" value="ECO:0007669"/>
    <property type="project" value="UniProtKB-KW"/>
</dbReference>
<dbReference type="AlphaFoldDB" id="A0A6M3KM54"/>
<proteinExistence type="predicted"/>
<keyword evidence="1" id="KW-0489">Methyltransferase</keyword>
<name>A0A6M3KM54_9ZZZZ</name>
<keyword evidence="1" id="KW-0808">Transferase</keyword>
<dbReference type="GO" id="GO:0032259">
    <property type="term" value="P:methylation"/>
    <property type="evidence" value="ECO:0007669"/>
    <property type="project" value="UniProtKB-KW"/>
</dbReference>
<organism evidence="2">
    <name type="scientific">viral metagenome</name>
    <dbReference type="NCBI Taxonomy" id="1070528"/>
    <lineage>
        <taxon>unclassified sequences</taxon>
        <taxon>metagenomes</taxon>
        <taxon>organismal metagenomes</taxon>
    </lineage>
</organism>
<accession>A0A6M3KM54</accession>
<evidence type="ECO:0000313" key="2">
    <source>
        <dbReference type="EMBL" id="QJA83136.1"/>
    </source>
</evidence>
<dbReference type="EMBL" id="MT141515">
    <property type="protein sequence ID" value="QJA64209.1"/>
    <property type="molecule type" value="Genomic_DNA"/>
</dbReference>
<reference evidence="2" key="1">
    <citation type="submission" date="2020-03" db="EMBL/GenBank/DDBJ databases">
        <title>The deep terrestrial virosphere.</title>
        <authorList>
            <person name="Holmfeldt K."/>
            <person name="Nilsson E."/>
            <person name="Simone D."/>
            <person name="Lopez-Fernandez M."/>
            <person name="Wu X."/>
            <person name="de Brujin I."/>
            <person name="Lundin D."/>
            <person name="Andersson A."/>
            <person name="Bertilsson S."/>
            <person name="Dopson M."/>
        </authorList>
    </citation>
    <scope>NUCLEOTIDE SEQUENCE</scope>
    <source>
        <strain evidence="2">MM415A00310</strain>
        <strain evidence="1">MM415B00528</strain>
    </source>
</reference>
<dbReference type="InterPro" id="IPR029063">
    <property type="entry name" value="SAM-dependent_MTases_sf"/>
</dbReference>